<feature type="transmembrane region" description="Helical" evidence="1">
    <location>
        <begin position="6"/>
        <end position="25"/>
    </location>
</feature>
<keyword evidence="1" id="KW-0812">Transmembrane</keyword>
<organism evidence="2 5">
    <name type="scientific">Paraburkholderia bryophila</name>
    <dbReference type="NCBI Taxonomy" id="420952"/>
    <lineage>
        <taxon>Bacteria</taxon>
        <taxon>Pseudomonadati</taxon>
        <taxon>Pseudomonadota</taxon>
        <taxon>Betaproteobacteria</taxon>
        <taxon>Burkholderiales</taxon>
        <taxon>Burkholderiaceae</taxon>
        <taxon>Paraburkholderia</taxon>
    </lineage>
</organism>
<comment type="caution">
    <text evidence="2">The sequence shown here is derived from an EMBL/GenBank/DDBJ whole genome shotgun (WGS) entry which is preliminary data.</text>
</comment>
<keyword evidence="4" id="KW-1185">Reference proteome</keyword>
<feature type="transmembrane region" description="Helical" evidence="1">
    <location>
        <begin position="54"/>
        <end position="73"/>
    </location>
</feature>
<gene>
    <name evidence="3" type="ORF">GGD40_005769</name>
    <name evidence="2" type="ORF">GGD41_002722</name>
</gene>
<dbReference type="EMBL" id="JACCAS010000002">
    <property type="protein sequence ID" value="NYH26198.1"/>
    <property type="molecule type" value="Genomic_DNA"/>
</dbReference>
<reference evidence="4 5" key="1">
    <citation type="submission" date="2020-07" db="EMBL/GenBank/DDBJ databases">
        <title>Exploring microbial biodiversity for novel pathways involved in the catabolism of aromatic compounds derived from lignin.</title>
        <authorList>
            <person name="Elkins J."/>
        </authorList>
    </citation>
    <scope>NUCLEOTIDE SEQUENCE [LARGE SCALE GENOMIC DNA]</scope>
    <source>
        <strain evidence="2 5">H2C3B</strain>
        <strain evidence="3 4">H2C3C</strain>
    </source>
</reference>
<keyword evidence="1" id="KW-0472">Membrane</keyword>
<evidence type="ECO:0000313" key="3">
    <source>
        <dbReference type="EMBL" id="NYH26198.1"/>
    </source>
</evidence>
<evidence type="ECO:0000313" key="5">
    <source>
        <dbReference type="Proteomes" id="UP000572540"/>
    </source>
</evidence>
<proteinExistence type="predicted"/>
<name>A0A7Y9W743_9BURK</name>
<accession>A0A7Y9W743</accession>
<dbReference type="Proteomes" id="UP000572540">
    <property type="component" value="Unassembled WGS sequence"/>
</dbReference>
<dbReference type="Proteomes" id="UP000540929">
    <property type="component" value="Unassembled WGS sequence"/>
</dbReference>
<protein>
    <submittedName>
        <fullName evidence="2">Uncharacterized protein</fullName>
    </submittedName>
</protein>
<dbReference type="AlphaFoldDB" id="A0A7Y9W743"/>
<sequence length="78" mass="8462">MTTPLLILLLVLFVGSGGVMLFSLFPRDRGINFSDLDNEGVLPADRSDVLRKPAVFYTATAILVCSAGVYLWWKATAG</sequence>
<keyword evidence="1" id="KW-1133">Transmembrane helix</keyword>
<evidence type="ECO:0000313" key="2">
    <source>
        <dbReference type="EMBL" id="NYH15494.1"/>
    </source>
</evidence>
<evidence type="ECO:0000256" key="1">
    <source>
        <dbReference type="SAM" id="Phobius"/>
    </source>
</evidence>
<evidence type="ECO:0000313" key="4">
    <source>
        <dbReference type="Proteomes" id="UP000540929"/>
    </source>
</evidence>
<dbReference type="EMBL" id="JACCAU010000001">
    <property type="protein sequence ID" value="NYH15494.1"/>
    <property type="molecule type" value="Genomic_DNA"/>
</dbReference>